<organism evidence="2 3">
    <name type="scientific">Frankliniella fusca</name>
    <dbReference type="NCBI Taxonomy" id="407009"/>
    <lineage>
        <taxon>Eukaryota</taxon>
        <taxon>Metazoa</taxon>
        <taxon>Ecdysozoa</taxon>
        <taxon>Arthropoda</taxon>
        <taxon>Hexapoda</taxon>
        <taxon>Insecta</taxon>
        <taxon>Pterygota</taxon>
        <taxon>Neoptera</taxon>
        <taxon>Paraneoptera</taxon>
        <taxon>Thysanoptera</taxon>
        <taxon>Terebrantia</taxon>
        <taxon>Thripoidea</taxon>
        <taxon>Thripidae</taxon>
        <taxon>Frankliniella</taxon>
    </lineage>
</organism>
<dbReference type="Proteomes" id="UP001219518">
    <property type="component" value="Unassembled WGS sequence"/>
</dbReference>
<name>A0AAE1GP96_9NEOP</name>
<accession>A0AAE1GP96</accession>
<evidence type="ECO:0000313" key="3">
    <source>
        <dbReference type="Proteomes" id="UP001219518"/>
    </source>
</evidence>
<feature type="compositionally biased region" description="Low complexity" evidence="1">
    <location>
        <begin position="346"/>
        <end position="378"/>
    </location>
</feature>
<proteinExistence type="predicted"/>
<feature type="compositionally biased region" description="Low complexity" evidence="1">
    <location>
        <begin position="404"/>
        <end position="418"/>
    </location>
</feature>
<gene>
    <name evidence="2" type="ORF">KUF71_018219</name>
</gene>
<protein>
    <submittedName>
        <fullName evidence="2">Tyrosine-protein phosphatase auxilin</fullName>
    </submittedName>
</protein>
<reference evidence="2" key="2">
    <citation type="journal article" date="2023" name="BMC Genomics">
        <title>Pest status, molecular evolution, and epigenetic factors derived from the genome assembly of Frankliniella fusca, a thysanopteran phytovirus vector.</title>
        <authorList>
            <person name="Catto M.A."/>
            <person name="Labadie P.E."/>
            <person name="Jacobson A.L."/>
            <person name="Kennedy G.G."/>
            <person name="Srinivasan R."/>
            <person name="Hunt B.G."/>
        </authorList>
    </citation>
    <scope>NUCLEOTIDE SEQUENCE</scope>
    <source>
        <strain evidence="2">PL_HMW_Pooled</strain>
    </source>
</reference>
<feature type="region of interest" description="Disordered" evidence="1">
    <location>
        <begin position="344"/>
        <end position="425"/>
    </location>
</feature>
<reference evidence="2" key="1">
    <citation type="submission" date="2021-07" db="EMBL/GenBank/DDBJ databases">
        <authorList>
            <person name="Catto M.A."/>
            <person name="Jacobson A."/>
            <person name="Kennedy G."/>
            <person name="Labadie P."/>
            <person name="Hunt B.G."/>
            <person name="Srinivasan R."/>
        </authorList>
    </citation>
    <scope>NUCLEOTIDE SEQUENCE</scope>
    <source>
        <strain evidence="2">PL_HMW_Pooled</strain>
        <tissue evidence="2">Head</tissue>
    </source>
</reference>
<keyword evidence="3" id="KW-1185">Reference proteome</keyword>
<feature type="region of interest" description="Disordered" evidence="1">
    <location>
        <begin position="431"/>
        <end position="450"/>
    </location>
</feature>
<feature type="compositionally biased region" description="Basic residues" evidence="1">
    <location>
        <begin position="8"/>
        <end position="17"/>
    </location>
</feature>
<dbReference type="EMBL" id="JAHWGI010000010">
    <property type="protein sequence ID" value="KAK3907390.1"/>
    <property type="molecule type" value="Genomic_DNA"/>
</dbReference>
<sequence>MEATATSNRRRGRRIKTTPRGPRVTKFAIVLWKDCPDPCADVVHMKKINPPGRQHDAHAGTSGGHALPQALPNLQPGMNVTVLWSKDTEKHGQIVLLGAERTLRKLKIDESGKVCSGRGLLGRRECELRQTIRHRRGVVQVAADAQLLHTVNTEPAANGGTEVLPFKSGELEACLAALPVTPTLEEVKKIVTRLPCLAPQSDYDIQIVKGIPVYVNTFVLSTLHRRYEEKPGAYFSKLLAELVPAKVQRLPYITAAGKGSTKVGLPQTLMKALIVYIDQRTNGKYKPHNGFANAVNSALTYERDRLHEEQGPSLVLDPPGPLSTLVAAHTSALTVVRTGPPVAEVSATPSNSATPTSATPTITSAPPSILSTPSIPSSRNNSFPIVDSFHHSPSNDTDPFNHFPRTIPPTTTFPTPSTNAQPVTWAPLPRHARPQLQPLPPGTESYPQLNDTNFLSQHMQNFDDDDEQDIY</sequence>
<comment type="caution">
    <text evidence="2">The sequence shown here is derived from an EMBL/GenBank/DDBJ whole genome shotgun (WGS) entry which is preliminary data.</text>
</comment>
<evidence type="ECO:0000256" key="1">
    <source>
        <dbReference type="SAM" id="MobiDB-lite"/>
    </source>
</evidence>
<evidence type="ECO:0000313" key="2">
    <source>
        <dbReference type="EMBL" id="KAK3907390.1"/>
    </source>
</evidence>
<dbReference type="AlphaFoldDB" id="A0AAE1GP96"/>
<feature type="region of interest" description="Disordered" evidence="1">
    <location>
        <begin position="1"/>
        <end position="20"/>
    </location>
</feature>